<dbReference type="GeneTree" id="ENSGT00940000157827"/>
<feature type="compositionally biased region" description="Polar residues" evidence="13">
    <location>
        <begin position="482"/>
        <end position="505"/>
    </location>
</feature>
<dbReference type="SUPFAM" id="SSF57667">
    <property type="entry name" value="beta-beta-alpha zinc fingers"/>
    <property type="match status" value="2"/>
</dbReference>
<dbReference type="Pfam" id="PF00096">
    <property type="entry name" value="zf-C2H2"/>
    <property type="match status" value="3"/>
</dbReference>
<keyword evidence="6" id="KW-0805">Transcription regulation</keyword>
<dbReference type="PaxDb" id="9986-ENSOCUP00000013183"/>
<dbReference type="Proteomes" id="UP000001811">
    <property type="component" value="Chromosome 10"/>
</dbReference>
<dbReference type="EMBL" id="AAGW02036078">
    <property type="status" value="NOT_ANNOTATED_CDS"/>
    <property type="molecule type" value="Genomic_DNA"/>
</dbReference>
<dbReference type="InterPro" id="IPR036236">
    <property type="entry name" value="Znf_C2H2_sf"/>
</dbReference>
<feature type="domain" description="C2H2-type" evidence="14">
    <location>
        <begin position="794"/>
        <end position="823"/>
    </location>
</feature>
<evidence type="ECO:0000256" key="4">
    <source>
        <dbReference type="ARBA" id="ARBA00022771"/>
    </source>
</evidence>
<evidence type="ECO:0000256" key="13">
    <source>
        <dbReference type="SAM" id="MobiDB-lite"/>
    </source>
</evidence>
<evidence type="ECO:0000256" key="8">
    <source>
        <dbReference type="ARBA" id="ARBA00023159"/>
    </source>
</evidence>
<feature type="domain" description="C2H2-type" evidence="14">
    <location>
        <begin position="764"/>
        <end position="793"/>
    </location>
</feature>
<dbReference type="EMBL" id="AAGW02036079">
    <property type="status" value="NOT_ANNOTATED_CDS"/>
    <property type="molecule type" value="Genomic_DNA"/>
</dbReference>
<dbReference type="Bgee" id="ENSOCUG00000015345">
    <property type="expression patterns" value="Expressed in embryo and 16 other cell types or tissues"/>
</dbReference>
<dbReference type="GO" id="GO:0043565">
    <property type="term" value="F:sequence-specific DNA binding"/>
    <property type="evidence" value="ECO:0007669"/>
    <property type="project" value="Ensembl"/>
</dbReference>
<dbReference type="GO" id="GO:0042802">
    <property type="term" value="F:identical protein binding"/>
    <property type="evidence" value="ECO:0007669"/>
    <property type="project" value="Ensembl"/>
</dbReference>
<dbReference type="GO" id="GO:0006357">
    <property type="term" value="P:regulation of transcription by RNA polymerase II"/>
    <property type="evidence" value="ECO:0007669"/>
    <property type="project" value="Ensembl"/>
</dbReference>
<dbReference type="EMBL" id="AAGW02036081">
    <property type="status" value="NOT_ANNOTATED_CDS"/>
    <property type="molecule type" value="Genomic_DNA"/>
</dbReference>
<gene>
    <name evidence="15" type="primary">SP4</name>
</gene>
<feature type="compositionally biased region" description="Polar residues" evidence="13">
    <location>
        <begin position="227"/>
        <end position="238"/>
    </location>
</feature>
<keyword evidence="9" id="KW-0804">Transcription</keyword>
<dbReference type="GO" id="GO:0005829">
    <property type="term" value="C:cytosol"/>
    <property type="evidence" value="ECO:0007669"/>
    <property type="project" value="Ensembl"/>
</dbReference>
<evidence type="ECO:0000256" key="2">
    <source>
        <dbReference type="ARBA" id="ARBA00022723"/>
    </source>
</evidence>
<comment type="subcellular location">
    <subcellularLocation>
        <location evidence="1">Nucleus</location>
    </subcellularLocation>
</comment>
<dbReference type="AlphaFoldDB" id="A0A5F9DIB2"/>
<dbReference type="SMR" id="A0A5F9DIB2"/>
<dbReference type="STRING" id="9986.ENSOCUP00000045347"/>
<feature type="compositionally biased region" description="Polar residues" evidence="13">
    <location>
        <begin position="464"/>
        <end position="474"/>
    </location>
</feature>
<accession>A0A5F9DIB2</accession>
<reference evidence="15" key="3">
    <citation type="submission" date="2025-09" db="UniProtKB">
        <authorList>
            <consortium name="Ensembl"/>
        </authorList>
    </citation>
    <scope>IDENTIFICATION</scope>
    <source>
        <strain evidence="15">Thorbecke</strain>
    </source>
</reference>
<dbReference type="EMBL" id="AAGW02036080">
    <property type="status" value="NOT_ANNOTATED_CDS"/>
    <property type="molecule type" value="Genomic_DNA"/>
</dbReference>
<keyword evidence="5" id="KW-0862">Zinc</keyword>
<evidence type="ECO:0000256" key="1">
    <source>
        <dbReference type="ARBA" id="ARBA00004123"/>
    </source>
</evidence>
<dbReference type="PANTHER" id="PTHR14947">
    <property type="entry name" value="ZINC FINGER PROTEIN"/>
    <property type="match status" value="1"/>
</dbReference>
<dbReference type="PANTHER" id="PTHR14947:SF23">
    <property type="entry name" value="SP4 TRANSCRIPTION FACTOR"/>
    <property type="match status" value="1"/>
</dbReference>
<keyword evidence="3" id="KW-0677">Repeat</keyword>
<keyword evidence="16" id="KW-1185">Reference proteome</keyword>
<dbReference type="Gene3D" id="3.30.160.60">
    <property type="entry name" value="Classic Zinc Finger"/>
    <property type="match status" value="3"/>
</dbReference>
<feature type="region of interest" description="Disordered" evidence="13">
    <location>
        <begin position="397"/>
        <end position="505"/>
    </location>
</feature>
<evidence type="ECO:0000256" key="5">
    <source>
        <dbReference type="ARBA" id="ARBA00022833"/>
    </source>
</evidence>
<evidence type="ECO:0000256" key="10">
    <source>
        <dbReference type="ARBA" id="ARBA00023242"/>
    </source>
</evidence>
<dbReference type="FunCoup" id="A0A5F9DIB2">
    <property type="interactions" value="2451"/>
</dbReference>
<evidence type="ECO:0000256" key="7">
    <source>
        <dbReference type="ARBA" id="ARBA00023125"/>
    </source>
</evidence>
<dbReference type="PROSITE" id="PS50157">
    <property type="entry name" value="ZINC_FINGER_C2H2_2"/>
    <property type="match status" value="3"/>
</dbReference>
<evidence type="ECO:0000256" key="6">
    <source>
        <dbReference type="ARBA" id="ARBA00023015"/>
    </source>
</evidence>
<evidence type="ECO:0000259" key="14">
    <source>
        <dbReference type="PROSITE" id="PS50157"/>
    </source>
</evidence>
<keyword evidence="2" id="KW-0479">Metal-binding</keyword>
<keyword evidence="4 12" id="KW-0863">Zinc-finger</keyword>
<dbReference type="CDD" id="cd22536">
    <property type="entry name" value="SP4_N"/>
    <property type="match status" value="1"/>
</dbReference>
<organism evidence="15 16">
    <name type="scientific">Oryctolagus cuniculus</name>
    <name type="common">Rabbit</name>
    <dbReference type="NCBI Taxonomy" id="9986"/>
    <lineage>
        <taxon>Eukaryota</taxon>
        <taxon>Metazoa</taxon>
        <taxon>Chordata</taxon>
        <taxon>Craniata</taxon>
        <taxon>Vertebrata</taxon>
        <taxon>Euteleostomi</taxon>
        <taxon>Mammalia</taxon>
        <taxon>Eutheria</taxon>
        <taxon>Euarchontoglires</taxon>
        <taxon>Glires</taxon>
        <taxon>Lagomorpha</taxon>
        <taxon>Leporidae</taxon>
        <taxon>Oryctolagus</taxon>
    </lineage>
</organism>
<dbReference type="GO" id="GO:0005654">
    <property type="term" value="C:nucleoplasm"/>
    <property type="evidence" value="ECO:0007669"/>
    <property type="project" value="Ensembl"/>
</dbReference>
<dbReference type="FunFam" id="3.30.160.60:FF:000026">
    <property type="entry name" value="Transcription factor Sp3"/>
    <property type="match status" value="1"/>
</dbReference>
<evidence type="ECO:0000256" key="12">
    <source>
        <dbReference type="PROSITE-ProRule" id="PRU00042"/>
    </source>
</evidence>
<feature type="domain" description="C2H2-type" evidence="14">
    <location>
        <begin position="824"/>
        <end position="851"/>
    </location>
</feature>
<dbReference type="FunFam" id="3.30.160.60:FF:000014">
    <property type="entry name" value="Transcription factor Sp3"/>
    <property type="match status" value="1"/>
</dbReference>
<proteinExistence type="inferred from homology"/>
<dbReference type="Ensembl" id="ENSOCUT00000041451.1">
    <property type="protein sequence ID" value="ENSOCUP00000045347.1"/>
    <property type="gene ID" value="ENSOCUG00000015345.4"/>
</dbReference>
<dbReference type="SMART" id="SM00355">
    <property type="entry name" value="ZnF_C2H2"/>
    <property type="match status" value="3"/>
</dbReference>
<feature type="compositionally biased region" description="Low complexity" evidence="13">
    <location>
        <begin position="239"/>
        <end position="254"/>
    </location>
</feature>
<protein>
    <submittedName>
        <fullName evidence="15">Sp4 transcription factor</fullName>
    </submittedName>
</protein>
<feature type="region of interest" description="Disordered" evidence="13">
    <location>
        <begin position="227"/>
        <end position="265"/>
    </location>
</feature>
<dbReference type="FunFam" id="3.30.160.60:FF:000061">
    <property type="entry name" value="Transcription factor Sp3"/>
    <property type="match status" value="1"/>
</dbReference>
<keyword evidence="10" id="KW-0539">Nucleus</keyword>
<feature type="compositionally biased region" description="Low complexity" evidence="13">
    <location>
        <begin position="418"/>
        <end position="462"/>
    </location>
</feature>
<keyword evidence="7" id="KW-0238">DNA-binding</keyword>
<evidence type="ECO:0000313" key="16">
    <source>
        <dbReference type="Proteomes" id="UP000001811"/>
    </source>
</evidence>
<feature type="compositionally biased region" description="Polar residues" evidence="13">
    <location>
        <begin position="155"/>
        <end position="164"/>
    </location>
</feature>
<evidence type="ECO:0000256" key="9">
    <source>
        <dbReference type="ARBA" id="ARBA00023163"/>
    </source>
</evidence>
<dbReference type="InterPro" id="IPR013087">
    <property type="entry name" value="Znf_C2H2_type"/>
</dbReference>
<feature type="region of interest" description="Disordered" evidence="13">
    <location>
        <begin position="131"/>
        <end position="164"/>
    </location>
</feature>
<dbReference type="PROSITE" id="PS00028">
    <property type="entry name" value="ZINC_FINGER_C2H2_1"/>
    <property type="match status" value="3"/>
</dbReference>
<dbReference type="InterPro" id="IPR039938">
    <property type="entry name" value="Sp4-like"/>
</dbReference>
<evidence type="ECO:0000256" key="11">
    <source>
        <dbReference type="ARBA" id="ARBA00038409"/>
    </source>
</evidence>
<reference evidence="15 16" key="1">
    <citation type="journal article" date="2011" name="Nature">
        <title>A high-resolution map of human evolutionary constraint using 29 mammals.</title>
        <authorList>
            <person name="Lindblad-Toh K."/>
            <person name="Garber M."/>
            <person name="Zuk O."/>
            <person name="Lin M.F."/>
            <person name="Parker B.J."/>
            <person name="Washietl S."/>
            <person name="Kheradpour P."/>
            <person name="Ernst J."/>
            <person name="Jordan G."/>
            <person name="Mauceli E."/>
            <person name="Ward L.D."/>
            <person name="Lowe C.B."/>
            <person name="Holloway A.K."/>
            <person name="Clamp M."/>
            <person name="Gnerre S."/>
            <person name="Alfoldi J."/>
            <person name="Beal K."/>
            <person name="Chang J."/>
            <person name="Clawson H."/>
            <person name="Cuff J."/>
            <person name="Di Palma F."/>
            <person name="Fitzgerald S."/>
            <person name="Flicek P."/>
            <person name="Guttman M."/>
            <person name="Hubisz M.J."/>
            <person name="Jaffe D.B."/>
            <person name="Jungreis I."/>
            <person name="Kent W.J."/>
            <person name="Kostka D."/>
            <person name="Lara M."/>
            <person name="Martins A.L."/>
            <person name="Massingham T."/>
            <person name="Moltke I."/>
            <person name="Raney B.J."/>
            <person name="Rasmussen M.D."/>
            <person name="Robinson J."/>
            <person name="Stark A."/>
            <person name="Vilella A.J."/>
            <person name="Wen J."/>
            <person name="Xie X."/>
            <person name="Zody M.C."/>
            <person name="Baldwin J."/>
            <person name="Bloom T."/>
            <person name="Chin C.W."/>
            <person name="Heiman D."/>
            <person name="Nicol R."/>
            <person name="Nusbaum C."/>
            <person name="Young S."/>
            <person name="Wilkinson J."/>
            <person name="Worley K.C."/>
            <person name="Kovar C.L."/>
            <person name="Muzny D.M."/>
            <person name="Gibbs R.A."/>
            <person name="Cree A."/>
            <person name="Dihn H.H."/>
            <person name="Fowler G."/>
            <person name="Jhangiani S."/>
            <person name="Joshi V."/>
            <person name="Lee S."/>
            <person name="Lewis L.R."/>
            <person name="Nazareth L.V."/>
            <person name="Okwuonu G."/>
            <person name="Santibanez J."/>
            <person name="Warren W.C."/>
            <person name="Mardis E.R."/>
            <person name="Weinstock G.M."/>
            <person name="Wilson R.K."/>
            <person name="Delehaunty K."/>
            <person name="Dooling D."/>
            <person name="Fronik C."/>
            <person name="Fulton L."/>
            <person name="Fulton B."/>
            <person name="Graves T."/>
            <person name="Minx P."/>
            <person name="Sodergren E."/>
            <person name="Birney E."/>
            <person name="Margulies E.H."/>
            <person name="Herrero J."/>
            <person name="Green E.D."/>
            <person name="Haussler D."/>
            <person name="Siepel A."/>
            <person name="Goldman N."/>
            <person name="Pollard K.S."/>
            <person name="Pedersen J.S."/>
            <person name="Lander E.S."/>
            <person name="Kellis M."/>
        </authorList>
    </citation>
    <scope>NUCLEOTIDE SEQUENCE [LARGE SCALE GENOMIC DNA]</scope>
    <source>
        <strain evidence="15 16">Thorbecke inbred</strain>
    </source>
</reference>
<comment type="similarity">
    <text evidence="11">Belongs to the Sp1 C2H2-type zinc-finger protein family.</text>
</comment>
<keyword evidence="8" id="KW-0010">Activator</keyword>
<dbReference type="GO" id="GO:0008270">
    <property type="term" value="F:zinc ion binding"/>
    <property type="evidence" value="ECO:0007669"/>
    <property type="project" value="UniProtKB-KW"/>
</dbReference>
<name>A0A5F9DIB2_RABIT</name>
<sequence>MRDERYVFSTPLGLLRRLPPAPDPARCAPSPGGREMLAGEAARVLSLRSGQPPPGVSLRSRGVGFPQPRFVAPPPPPPPPCRRAWIAAWMEINVRGEEGTANNNNPNNLLSCVWGGGVADQKKEEEEEAAAAAAAMATEGGKTSEPENNNKKPKTSGSQDSQPSPLALLAATCSKIGTPGENQATGQQQIIIDPSQGLVQLQNQPQQLELVTTQLAGNAWQLVASTPPASKENNVSQPASSSSSSSSSNNGSASPTKAKSGNSSAPGQFQVLQVQNPSGSVQYQVIPQLQAVEGQQIQINPSSSSSLQDLQGQIQLISAGNNQAILTAANRTASGNILAQNLANQTVPVQIRPGVSIPLQLQTLPGTQAQVVTTLPINIGGVTLALPVINNVTAGGGTGQVGQPATTTDSGTSNGNQLASTPTTTTASASTMPESPSSSTTCTTTASTSLTSSDTLVSSADTGQYASTSASSSERTVEDSQPAPTESEAQSSSQLQPNGIQNAQDQPNSLQQVQIVGQPILQQIQIQQPQQQIIQAIPPQSFQLQSGQTIQTIQQQPLQNVQLQAVNPTQVLIRAPTLTPSGQISWQTVQVQNIQSLSNLQVQNAGLSQQLTITPVSSSGGTTLAQIAPVAVAGAPITLNTAQLASVPNLQTVSVANLGAAGVQVQGVPVTITSVAGQQQGQDGVKVQQATIAPVTVAVGGIANATIGAVSPDQLTQVHLQQGQQTSDQEVQPGKRLRRVACSCPNCREGEGRGSNEPGKKKQHICHIEGCGKVYGKTSHLRAHLRWHTGERPFVCNWMFCGKRFTRSDELQRHRRTHTGEKRFECPECSKRFMRSDHLSKHVKTHQNKKGGGTALAIVTSGELDSSVTEVLGSPRIVAVAAISQDSNPATPNVSTNMEEF</sequence>
<evidence type="ECO:0000313" key="15">
    <source>
        <dbReference type="Ensembl" id="ENSOCUP00000045347.1"/>
    </source>
</evidence>
<evidence type="ECO:0000256" key="3">
    <source>
        <dbReference type="ARBA" id="ARBA00022737"/>
    </source>
</evidence>
<reference evidence="15" key="2">
    <citation type="submission" date="2025-08" db="UniProtKB">
        <authorList>
            <consortium name="Ensembl"/>
        </authorList>
    </citation>
    <scope>IDENTIFICATION</scope>
    <source>
        <strain evidence="15">Thorbecke</strain>
    </source>
</reference>
<dbReference type="InParanoid" id="A0A5F9DIB2"/>
<feature type="compositionally biased region" description="Polar residues" evidence="13">
    <location>
        <begin position="255"/>
        <end position="265"/>
    </location>
</feature>